<feature type="transmembrane region" description="Helical" evidence="1">
    <location>
        <begin position="98"/>
        <end position="117"/>
    </location>
</feature>
<protein>
    <recommendedName>
        <fullName evidence="4">DUF4281 domain-containing protein</fullName>
    </recommendedName>
</protein>
<proteinExistence type="predicted"/>
<sequence>MGSYLITVTCHLSPNIMNITDLFNVANLFVLPFWALMIFLPNWKVTRKVMESYLPFVVLAAAYLYLFITSITPENSEAWSNPQLADIAKLFADEKVAATGWIHFLVMDLFVGRWIYWEGQKTGIWTIHSIALCLFAGPLGVLSHIFTYWITKAFSKGSEGVKLEEKTAAN</sequence>
<dbReference type="InterPro" id="IPR025461">
    <property type="entry name" value="ABA4-like"/>
</dbReference>
<feature type="transmembrane region" description="Helical" evidence="1">
    <location>
        <begin position="129"/>
        <end position="150"/>
    </location>
</feature>
<dbReference type="PANTHER" id="PTHR34543">
    <property type="entry name" value="PROTEIN ABA DEFICIENT 4, CHLOROPLASTIC"/>
    <property type="match status" value="1"/>
</dbReference>
<reference evidence="2 3" key="1">
    <citation type="journal article" date="2019" name="Genome Biol. Evol.">
        <title>Day and night: Metabolic profiles and evolutionary relationships of six axenic non-marine cyanobacteria.</title>
        <authorList>
            <person name="Will S.E."/>
            <person name="Henke P."/>
            <person name="Boedeker C."/>
            <person name="Huang S."/>
            <person name="Brinkmann H."/>
            <person name="Rohde M."/>
            <person name="Jarek M."/>
            <person name="Friedl T."/>
            <person name="Seufert S."/>
            <person name="Schumacher M."/>
            <person name="Overmann J."/>
            <person name="Neumann-Schaal M."/>
            <person name="Petersen J."/>
        </authorList>
    </citation>
    <scope>NUCLEOTIDE SEQUENCE [LARGE SCALE GENOMIC DNA]</scope>
    <source>
        <strain evidence="2 3">SAG 1403-4b</strain>
    </source>
</reference>
<evidence type="ECO:0000313" key="3">
    <source>
        <dbReference type="Proteomes" id="UP000276103"/>
    </source>
</evidence>
<dbReference type="Proteomes" id="UP000276103">
    <property type="component" value="Unassembled WGS sequence"/>
</dbReference>
<evidence type="ECO:0000313" key="2">
    <source>
        <dbReference type="EMBL" id="RUS98733.1"/>
    </source>
</evidence>
<dbReference type="EMBL" id="RSCM01000002">
    <property type="protein sequence ID" value="RUS98733.1"/>
    <property type="molecule type" value="Genomic_DNA"/>
</dbReference>
<feature type="transmembrane region" description="Helical" evidence="1">
    <location>
        <begin position="22"/>
        <end position="40"/>
    </location>
</feature>
<dbReference type="Pfam" id="PF14108">
    <property type="entry name" value="ABA4-like"/>
    <property type="match status" value="1"/>
</dbReference>
<keyword evidence="1" id="KW-0472">Membrane</keyword>
<name>A0A433UY19_ANAVA</name>
<keyword evidence="3" id="KW-1185">Reference proteome</keyword>
<comment type="caution">
    <text evidence="2">The sequence shown here is derived from an EMBL/GenBank/DDBJ whole genome shotgun (WGS) entry which is preliminary data.</text>
</comment>
<evidence type="ECO:0000256" key="1">
    <source>
        <dbReference type="SAM" id="Phobius"/>
    </source>
</evidence>
<keyword evidence="1" id="KW-0812">Transmembrane</keyword>
<accession>A0A433UY19</accession>
<evidence type="ECO:0008006" key="4">
    <source>
        <dbReference type="Google" id="ProtNLM"/>
    </source>
</evidence>
<feature type="transmembrane region" description="Helical" evidence="1">
    <location>
        <begin position="52"/>
        <end position="72"/>
    </location>
</feature>
<keyword evidence="1" id="KW-1133">Transmembrane helix</keyword>
<dbReference type="PANTHER" id="PTHR34543:SF1">
    <property type="entry name" value="PROTEIN ABA DEFICIENT 4, CHLOROPLASTIC"/>
    <property type="match status" value="1"/>
</dbReference>
<gene>
    <name evidence="2" type="ORF">DSM107003_07520</name>
</gene>
<dbReference type="AlphaFoldDB" id="A0A433UY19"/>
<organism evidence="2 3">
    <name type="scientific">Trichormus variabilis SAG 1403-4b</name>
    <dbReference type="NCBI Taxonomy" id="447716"/>
    <lineage>
        <taxon>Bacteria</taxon>
        <taxon>Bacillati</taxon>
        <taxon>Cyanobacteriota</taxon>
        <taxon>Cyanophyceae</taxon>
        <taxon>Nostocales</taxon>
        <taxon>Nostocaceae</taxon>
        <taxon>Trichormus</taxon>
    </lineage>
</organism>